<dbReference type="InterPro" id="IPR022804">
    <property type="entry name" value="Ribosomal_uL5_arc"/>
</dbReference>
<dbReference type="InterPro" id="IPR022803">
    <property type="entry name" value="Ribosomal_uL5_dom_sf"/>
</dbReference>
<dbReference type="AlphaFoldDB" id="D5U1Y3"/>
<feature type="domain" description="Large ribosomal subunit protein uL5 C-terminal" evidence="10">
    <location>
        <begin position="80"/>
        <end position="168"/>
    </location>
</feature>
<evidence type="ECO:0000256" key="2">
    <source>
        <dbReference type="ARBA" id="ARBA00022555"/>
    </source>
</evidence>
<evidence type="ECO:0000256" key="8">
    <source>
        <dbReference type="RuleBase" id="RU003930"/>
    </source>
</evidence>
<dbReference type="Pfam" id="PF00673">
    <property type="entry name" value="Ribosomal_L5_C"/>
    <property type="match status" value="1"/>
</dbReference>
<dbReference type="GO" id="GO:0006412">
    <property type="term" value="P:translation"/>
    <property type="evidence" value="ECO:0007669"/>
    <property type="project" value="UniProtKB-UniRule"/>
</dbReference>
<reference evidence="12" key="2">
    <citation type="journal article" date="2010" name="Stand. Genomic Sci.">
        <title>Complete genome sequence of Thermosphaera aggregans type strain (M11TLT).</title>
        <authorList>
            <person name="Spring S."/>
            <person name="Rachel R."/>
            <person name="Lapidus A."/>
            <person name="Davenport K."/>
            <person name="Tice H."/>
            <person name="Copeland A."/>
            <person name="Cheng J.-F."/>
            <person name="Lucas S."/>
            <person name="Chen F."/>
            <person name="Nolan M."/>
            <person name="Bruce D."/>
            <person name="Goodwin L."/>
            <person name="Pitluck S."/>
            <person name="Ivanova N."/>
            <person name="Mavromatis K."/>
            <person name="Ovchinnikova G."/>
            <person name="Pati A."/>
            <person name="Chen A."/>
            <person name="Palaniappan K."/>
            <person name="Land M."/>
            <person name="Hauser L."/>
            <person name="Chang Y.-J."/>
            <person name="Jeffries C.C."/>
            <person name="Brettin T."/>
            <person name="Detter J.C."/>
            <person name="Tapia R."/>
            <person name="Han C."/>
            <person name="Heimerl T."/>
            <person name="Weikl F."/>
            <person name="Brambilla E."/>
            <person name="Goker M."/>
            <person name="Bristow J."/>
            <person name="Eisen J.A."/>
            <person name="Markowitz V."/>
            <person name="Hugenholtz P."/>
            <person name="Kyrpides N.C."/>
            <person name="Klenk H.-P."/>
        </authorList>
    </citation>
    <scope>NUCLEOTIDE SEQUENCE [LARGE SCALE GENOMIC DNA]</scope>
    <source>
        <strain evidence="12">DSM 11486 / M11TL</strain>
    </source>
</reference>
<dbReference type="GO" id="GO:0019843">
    <property type="term" value="F:rRNA binding"/>
    <property type="evidence" value="ECO:0007669"/>
    <property type="project" value="UniProtKB-UniRule"/>
</dbReference>
<dbReference type="GO" id="GO:0003735">
    <property type="term" value="F:structural constituent of ribosome"/>
    <property type="evidence" value="ECO:0007669"/>
    <property type="project" value="InterPro"/>
</dbReference>
<dbReference type="STRING" id="633148.Tagg_0860"/>
<evidence type="ECO:0000259" key="9">
    <source>
        <dbReference type="Pfam" id="PF00281"/>
    </source>
</evidence>
<evidence type="ECO:0000313" key="11">
    <source>
        <dbReference type="EMBL" id="ADG91133.1"/>
    </source>
</evidence>
<dbReference type="NCBIfam" id="NF003258">
    <property type="entry name" value="PRK04219.1"/>
    <property type="match status" value="1"/>
</dbReference>
<comment type="function">
    <text evidence="7">This is 1 of the proteins that bind and probably mediate the attachment of the 5S RNA into the large ribosomal subunit, where it forms part of the central protuberance. In the 70S ribosome it contacts protein S13 of the 30S subunit (bridge B1b), connecting the 2 subunits; this bridge is implicated in subunit movement. May contact the P site tRNA; the 5S rRNA and some of its associated proteins might help stabilize positioning of ribosome-bound tRNAs.</text>
</comment>
<gene>
    <name evidence="7" type="primary">rpl5</name>
    <name evidence="11" type="ordered locus">Tagg_0860</name>
</gene>
<dbReference type="KEGG" id="tag:Tagg_0860"/>
<dbReference type="OrthoDB" id="372044at2157"/>
<dbReference type="InterPro" id="IPR031309">
    <property type="entry name" value="Ribosomal_uL5_C"/>
</dbReference>
<dbReference type="eggNOG" id="arCOG04092">
    <property type="taxonomic scope" value="Archaea"/>
</dbReference>
<dbReference type="PIRSF" id="PIRSF002161">
    <property type="entry name" value="Ribosomal_L5"/>
    <property type="match status" value="1"/>
</dbReference>
<keyword evidence="3 7" id="KW-0699">rRNA-binding</keyword>
<evidence type="ECO:0000313" key="12">
    <source>
        <dbReference type="Proteomes" id="UP000002376"/>
    </source>
</evidence>
<dbReference type="FunFam" id="3.30.1440.10:FF:000002">
    <property type="entry name" value="60S ribosomal protein L11"/>
    <property type="match status" value="1"/>
</dbReference>
<comment type="similarity">
    <text evidence="1 7 8">Belongs to the universal ribosomal protein uL5 family.</text>
</comment>
<proteinExistence type="inferred from homology"/>
<sequence length="191" mass="21801">MSTTAVLTPGVEKKIIEKWNSNPMLKPRISKVTVNIGVGAETDRLPKALKVLEELTGAKPVPRRAKKTIKDFNIRKGENIAAIVTLRGARAREFLRKVFETLGYRLKASYFDDYGNVSVGIKEHIHMPGVRYDPEIGVFGMDVAITIERPGYRIMRRKRCRKKRVPRRHRVNKLEAMVFLKNEFGVEIVGE</sequence>
<evidence type="ECO:0000256" key="5">
    <source>
        <dbReference type="ARBA" id="ARBA00022980"/>
    </source>
</evidence>
<dbReference type="PANTHER" id="PTHR11994">
    <property type="entry name" value="60S RIBOSOMAL PROTEIN L11-RELATED"/>
    <property type="match status" value="1"/>
</dbReference>
<evidence type="ECO:0000256" key="6">
    <source>
        <dbReference type="ARBA" id="ARBA00023274"/>
    </source>
</evidence>
<comment type="subunit">
    <text evidence="7">Part of the 50S ribosomal subunit; contacts the 5S rRNA and probably tRNA. Forms a bridge to the 30S subunit in the 70S ribosome.</text>
</comment>
<evidence type="ECO:0000256" key="1">
    <source>
        <dbReference type="ARBA" id="ARBA00008553"/>
    </source>
</evidence>
<dbReference type="GeneID" id="9165876"/>
<feature type="domain" description="Large ribosomal subunit protein uL5 N-terminal" evidence="9">
    <location>
        <begin position="22"/>
        <end position="75"/>
    </location>
</feature>
<dbReference type="HAMAP" id="MF_01333_A">
    <property type="entry name" value="Ribosomal_uL5_A"/>
    <property type="match status" value="1"/>
</dbReference>
<dbReference type="EMBL" id="CP001939">
    <property type="protein sequence ID" value="ADG91133.1"/>
    <property type="molecule type" value="Genomic_DNA"/>
</dbReference>
<name>D5U1Y3_THEAM</name>
<reference key="3">
    <citation type="submission" date="2010-02" db="EMBL/GenBank/DDBJ databases">
        <title>Complete genome sequence of Thermosphaera aggregans type strain (M11TL).</title>
        <authorList>
            <consortium name="US DOE Joint Genome Institute (JGI-PGF)"/>
            <person name="Spring S."/>
            <person name="Lapidus A."/>
            <person name="Munk C."/>
            <person name="Schroeder M."/>
            <person name="Glavina Del Rio T."/>
            <person name="Tice H."/>
            <person name="Copeland A."/>
            <person name="Cheng J.-F."/>
            <person name="Lucas S."/>
            <person name="Chen F."/>
            <person name="Nolan M."/>
            <person name="Bruce D."/>
            <person name="Goodwin L."/>
            <person name="Pitluck S."/>
            <person name="Ivanova N."/>
            <person name="Mavromatis K."/>
            <person name="Ovchinnikova G."/>
            <person name="Pati A."/>
            <person name="Chen A."/>
            <person name="Palaniappan K."/>
            <person name="Land M."/>
            <person name="Hauser L."/>
            <person name="Chang Y.-J."/>
            <person name="Jeffries C.C."/>
            <person name="Brettin T."/>
            <person name="Detter J.C."/>
            <person name="Tapia R."/>
            <person name="Han C."/>
            <person name="Chain P."/>
            <person name="Heimerl T."/>
            <person name="Weik F."/>
            <person name="Goker M."/>
            <person name="Rachel R."/>
            <person name="Bristow J."/>
            <person name="Eisen J.A."/>
            <person name="Markowitz V."/>
            <person name="Hugenholtz P."/>
            <person name="Kyrpides N.C."/>
            <person name="Klenk H.-P."/>
        </authorList>
    </citation>
    <scope>NUCLEOTIDE SEQUENCE</scope>
    <source>
        <strain>DSM 11486</strain>
    </source>
</reference>
<dbReference type="SUPFAM" id="SSF55282">
    <property type="entry name" value="RL5-like"/>
    <property type="match status" value="1"/>
</dbReference>
<keyword evidence="5 7" id="KW-0689">Ribosomal protein</keyword>
<dbReference type="Gene3D" id="3.30.1440.10">
    <property type="match status" value="1"/>
</dbReference>
<organism evidence="11 12">
    <name type="scientific">Thermosphaera aggregans (strain DSM 11486 / M11TL)</name>
    <dbReference type="NCBI Taxonomy" id="633148"/>
    <lineage>
        <taxon>Archaea</taxon>
        <taxon>Thermoproteota</taxon>
        <taxon>Thermoprotei</taxon>
        <taxon>Desulfurococcales</taxon>
        <taxon>Desulfurococcaceae</taxon>
        <taxon>Thermosphaera</taxon>
    </lineage>
</organism>
<accession>D5U1Y3</accession>
<dbReference type="InterPro" id="IPR031310">
    <property type="entry name" value="Ribosomal_uL5_N"/>
</dbReference>
<dbReference type="HOGENOM" id="CLU_061015_3_0_2"/>
<dbReference type="GO" id="GO:0005840">
    <property type="term" value="C:ribosome"/>
    <property type="evidence" value="ECO:0007669"/>
    <property type="project" value="UniProtKB-KW"/>
</dbReference>
<keyword evidence="2 7" id="KW-0820">tRNA-binding</keyword>
<dbReference type="Proteomes" id="UP000002376">
    <property type="component" value="Chromosome"/>
</dbReference>
<dbReference type="InterPro" id="IPR002132">
    <property type="entry name" value="Ribosomal_uL5"/>
</dbReference>
<keyword evidence="12" id="KW-1185">Reference proteome</keyword>
<dbReference type="GO" id="GO:1990904">
    <property type="term" value="C:ribonucleoprotein complex"/>
    <property type="evidence" value="ECO:0007669"/>
    <property type="project" value="UniProtKB-KW"/>
</dbReference>
<evidence type="ECO:0000256" key="3">
    <source>
        <dbReference type="ARBA" id="ARBA00022730"/>
    </source>
</evidence>
<dbReference type="Pfam" id="PF00281">
    <property type="entry name" value="Ribosomal_L5"/>
    <property type="match status" value="1"/>
</dbReference>
<keyword evidence="6 7" id="KW-0687">Ribonucleoprotein</keyword>
<dbReference type="InterPro" id="IPR057266">
    <property type="entry name" value="Ribosomal_uL5_euk/arc-type"/>
</dbReference>
<evidence type="ECO:0000259" key="10">
    <source>
        <dbReference type="Pfam" id="PF00673"/>
    </source>
</evidence>
<protein>
    <recommendedName>
        <fullName evidence="7">Large ribosomal subunit protein uL5</fullName>
    </recommendedName>
</protein>
<evidence type="ECO:0000256" key="7">
    <source>
        <dbReference type="HAMAP-Rule" id="MF_01333"/>
    </source>
</evidence>
<reference evidence="11 12" key="1">
    <citation type="journal article" date="2010" name="Stand. Genomic Sci.">
        <title>Complete genome sequence of Thermosphaera aggregans type strain (M11TL).</title>
        <authorList>
            <person name="Spring S."/>
            <person name="Rachel R."/>
            <person name="Lapidus A."/>
            <person name="Davenport K."/>
            <person name="Tice H."/>
            <person name="Copeland A."/>
            <person name="Cheng J.F."/>
            <person name="Lucas S."/>
            <person name="Chen F."/>
            <person name="Nolan M."/>
            <person name="Bruce D."/>
            <person name="Goodwin L."/>
            <person name="Pitluck S."/>
            <person name="Ivanova N."/>
            <person name="Mavromatis K."/>
            <person name="Ovchinnikova G."/>
            <person name="Pati A."/>
            <person name="Chen A."/>
            <person name="Palaniappan K."/>
            <person name="Land M."/>
            <person name="Hauser L."/>
            <person name="Chang Y.J."/>
            <person name="Jeffries C.C."/>
            <person name="Brettin T."/>
            <person name="Detter J.C."/>
            <person name="Tapia R."/>
            <person name="Han C."/>
            <person name="Heimerl T."/>
            <person name="Weikl F."/>
            <person name="Brambilla E."/>
            <person name="Goker M."/>
            <person name="Bristow J."/>
            <person name="Eisen J.A."/>
            <person name="Markowitz V."/>
            <person name="Hugenholtz P."/>
            <person name="Kyrpides N.C."/>
            <person name="Klenk H.P."/>
        </authorList>
    </citation>
    <scope>NUCLEOTIDE SEQUENCE [LARGE SCALE GENOMIC DNA]</scope>
    <source>
        <strain evidence="12">DSM 11486 / M11TL</strain>
    </source>
</reference>
<evidence type="ECO:0000256" key="4">
    <source>
        <dbReference type="ARBA" id="ARBA00022884"/>
    </source>
</evidence>
<dbReference type="RefSeq" id="WP_013129726.1">
    <property type="nucleotide sequence ID" value="NC_014160.1"/>
</dbReference>
<keyword evidence="4 7" id="KW-0694">RNA-binding</keyword>
<dbReference type="GO" id="GO:0000049">
    <property type="term" value="F:tRNA binding"/>
    <property type="evidence" value="ECO:0007669"/>
    <property type="project" value="UniProtKB-UniRule"/>
</dbReference>